<name>A0A9W6MZT5_9HYPH</name>
<proteinExistence type="predicted"/>
<feature type="compositionally biased region" description="Polar residues" evidence="1">
    <location>
        <begin position="1"/>
        <end position="11"/>
    </location>
</feature>
<reference evidence="2" key="1">
    <citation type="journal article" date="2014" name="Int. J. Syst. Evol. Microbiol.">
        <title>Complete genome sequence of Corynebacterium casei LMG S-19264T (=DSM 44701T), isolated from a smear-ripened cheese.</title>
        <authorList>
            <consortium name="US DOE Joint Genome Institute (JGI-PGF)"/>
            <person name="Walter F."/>
            <person name="Albersmeier A."/>
            <person name="Kalinowski J."/>
            <person name="Ruckert C."/>
        </authorList>
    </citation>
    <scope>NUCLEOTIDE SEQUENCE</scope>
    <source>
        <strain evidence="2">VKM B-2484</strain>
    </source>
</reference>
<feature type="region of interest" description="Disordered" evidence="1">
    <location>
        <begin position="1"/>
        <end position="29"/>
    </location>
</feature>
<reference evidence="2" key="2">
    <citation type="submission" date="2023-01" db="EMBL/GenBank/DDBJ databases">
        <authorList>
            <person name="Sun Q."/>
            <person name="Evtushenko L."/>
        </authorList>
    </citation>
    <scope>NUCLEOTIDE SEQUENCE</scope>
    <source>
        <strain evidence="2">VKM B-2484</strain>
    </source>
</reference>
<protein>
    <submittedName>
        <fullName evidence="2">Uncharacterized protein</fullName>
    </submittedName>
</protein>
<dbReference type="Proteomes" id="UP001143370">
    <property type="component" value="Unassembled WGS sequence"/>
</dbReference>
<accession>A0A9W6MZT5</accession>
<dbReference type="AlphaFoldDB" id="A0A9W6MZT5"/>
<evidence type="ECO:0000313" key="2">
    <source>
        <dbReference type="EMBL" id="GLK73074.1"/>
    </source>
</evidence>
<sequence>MGQGADQQLSKQAVRRHGGRAPARAVEGRGIPAEAARTVDLTGLARELILSGRLDRTVGTIRLAESDMKRPEPRQRFGAKRGQEP</sequence>
<organism evidence="2 3">
    <name type="scientific">Ancylobacter dichloromethanicus</name>
    <dbReference type="NCBI Taxonomy" id="518825"/>
    <lineage>
        <taxon>Bacteria</taxon>
        <taxon>Pseudomonadati</taxon>
        <taxon>Pseudomonadota</taxon>
        <taxon>Alphaproteobacteria</taxon>
        <taxon>Hyphomicrobiales</taxon>
        <taxon>Xanthobacteraceae</taxon>
        <taxon>Ancylobacter</taxon>
    </lineage>
</organism>
<evidence type="ECO:0000256" key="1">
    <source>
        <dbReference type="SAM" id="MobiDB-lite"/>
    </source>
</evidence>
<keyword evidence="3" id="KW-1185">Reference proteome</keyword>
<feature type="region of interest" description="Disordered" evidence="1">
    <location>
        <begin position="65"/>
        <end position="85"/>
    </location>
</feature>
<gene>
    <name evidence="2" type="ORF">GCM10017643_31900</name>
</gene>
<comment type="caution">
    <text evidence="2">The sequence shown here is derived from an EMBL/GenBank/DDBJ whole genome shotgun (WGS) entry which is preliminary data.</text>
</comment>
<dbReference type="EMBL" id="BSFJ01000020">
    <property type="protein sequence ID" value="GLK73074.1"/>
    <property type="molecule type" value="Genomic_DNA"/>
</dbReference>
<evidence type="ECO:0000313" key="3">
    <source>
        <dbReference type="Proteomes" id="UP001143370"/>
    </source>
</evidence>